<keyword evidence="1" id="KW-0472">Membrane</keyword>
<sequence length="116" mass="12911">MRPLIIDRSAVRRRTPLTSWPAPNPVPSGTLILAGVLALGCAALIQAHIPALPVVLLGGPLLLFGCHAERQDYRREKRNYDGWNADMARMVAPTSPDRWSANLDAVRRRRRPVAQR</sequence>
<feature type="transmembrane region" description="Helical" evidence="1">
    <location>
        <begin position="21"/>
        <end position="45"/>
    </location>
</feature>
<keyword evidence="3" id="KW-1185">Reference proteome</keyword>
<comment type="caution">
    <text evidence="2">The sequence shown here is derived from an EMBL/GenBank/DDBJ whole genome shotgun (WGS) entry which is preliminary data.</text>
</comment>
<gene>
    <name evidence="2" type="ORF">DWU99_00785</name>
</gene>
<dbReference type="AlphaFoldDB" id="A0A370XC15"/>
<reference evidence="2 3" key="1">
    <citation type="submission" date="2018-07" db="EMBL/GenBank/DDBJ databases">
        <title>Dyella monticola sp. nov. and Dyella psychrodurans sp. nov. isolated from monsoon evergreen broad-leaved forest soil of Dinghu Mountain, China.</title>
        <authorList>
            <person name="Gao Z."/>
            <person name="Qiu L."/>
        </authorList>
    </citation>
    <scope>NUCLEOTIDE SEQUENCE [LARGE SCALE GENOMIC DNA]</scope>
    <source>
        <strain evidence="2 3">4MSK11</strain>
    </source>
</reference>
<dbReference type="EMBL" id="QRBF01000001">
    <property type="protein sequence ID" value="RDS85842.1"/>
    <property type="molecule type" value="Genomic_DNA"/>
</dbReference>
<keyword evidence="1" id="KW-0812">Transmembrane</keyword>
<protein>
    <submittedName>
        <fullName evidence="2">Uncharacterized protein</fullName>
    </submittedName>
</protein>
<dbReference type="Proteomes" id="UP000255334">
    <property type="component" value="Unassembled WGS sequence"/>
</dbReference>
<name>A0A370XC15_9GAMM</name>
<organism evidence="2 3">
    <name type="scientific">Dyella psychrodurans</name>
    <dbReference type="NCBI Taxonomy" id="1927960"/>
    <lineage>
        <taxon>Bacteria</taxon>
        <taxon>Pseudomonadati</taxon>
        <taxon>Pseudomonadota</taxon>
        <taxon>Gammaproteobacteria</taxon>
        <taxon>Lysobacterales</taxon>
        <taxon>Rhodanobacteraceae</taxon>
        <taxon>Dyella</taxon>
    </lineage>
</organism>
<evidence type="ECO:0000256" key="1">
    <source>
        <dbReference type="SAM" id="Phobius"/>
    </source>
</evidence>
<keyword evidence="1" id="KW-1133">Transmembrane helix</keyword>
<dbReference type="RefSeq" id="WP_115476093.1">
    <property type="nucleotide sequence ID" value="NZ_QRBF01000001.1"/>
</dbReference>
<evidence type="ECO:0000313" key="2">
    <source>
        <dbReference type="EMBL" id="RDS85842.1"/>
    </source>
</evidence>
<feature type="transmembrane region" description="Helical" evidence="1">
    <location>
        <begin position="51"/>
        <end position="68"/>
    </location>
</feature>
<proteinExistence type="predicted"/>
<accession>A0A370XC15</accession>
<evidence type="ECO:0000313" key="3">
    <source>
        <dbReference type="Proteomes" id="UP000255334"/>
    </source>
</evidence>